<dbReference type="Proteomes" id="UP000075420">
    <property type="component" value="Unassembled WGS sequence"/>
</dbReference>
<keyword evidence="8" id="KW-0902">Two-component regulatory system</keyword>
<keyword evidence="3" id="KW-0597">Phosphoprotein</keyword>
<evidence type="ECO:0000256" key="7">
    <source>
        <dbReference type="ARBA" id="ARBA00022840"/>
    </source>
</evidence>
<evidence type="ECO:0000256" key="10">
    <source>
        <dbReference type="SAM" id="MobiDB-lite"/>
    </source>
</evidence>
<dbReference type="Gene3D" id="3.30.565.10">
    <property type="entry name" value="Histidine kinase-like ATPase, C-terminal domain"/>
    <property type="match status" value="1"/>
</dbReference>
<feature type="coiled-coil region" evidence="9">
    <location>
        <begin position="2"/>
        <end position="36"/>
    </location>
</feature>
<evidence type="ECO:0000256" key="4">
    <source>
        <dbReference type="ARBA" id="ARBA00022679"/>
    </source>
</evidence>
<evidence type="ECO:0000256" key="8">
    <source>
        <dbReference type="ARBA" id="ARBA00023012"/>
    </source>
</evidence>
<evidence type="ECO:0000313" key="13">
    <source>
        <dbReference type="Proteomes" id="UP000075420"/>
    </source>
</evidence>
<proteinExistence type="predicted"/>
<dbReference type="Pfam" id="PF02518">
    <property type="entry name" value="HATPase_c"/>
    <property type="match status" value="1"/>
</dbReference>
<evidence type="ECO:0000259" key="11">
    <source>
        <dbReference type="PROSITE" id="PS50109"/>
    </source>
</evidence>
<dbReference type="InterPro" id="IPR003018">
    <property type="entry name" value="GAF"/>
</dbReference>
<dbReference type="PANTHER" id="PTHR43065">
    <property type="entry name" value="SENSOR HISTIDINE KINASE"/>
    <property type="match status" value="1"/>
</dbReference>
<dbReference type="InterPro" id="IPR036890">
    <property type="entry name" value="HATPase_C_sf"/>
</dbReference>
<dbReference type="Gene3D" id="3.30.450.40">
    <property type="match status" value="2"/>
</dbReference>
<dbReference type="SUPFAM" id="SSF47384">
    <property type="entry name" value="Homodimeric domain of signal transducing histidine kinase"/>
    <property type="match status" value="1"/>
</dbReference>
<dbReference type="CDD" id="cd00082">
    <property type="entry name" value="HisKA"/>
    <property type="match status" value="1"/>
</dbReference>
<comment type="catalytic activity">
    <reaction evidence="1">
        <text>ATP + protein L-histidine = ADP + protein N-phospho-L-histidine.</text>
        <dbReference type="EC" id="2.7.13.3"/>
    </reaction>
</comment>
<dbReference type="PROSITE" id="PS50109">
    <property type="entry name" value="HIS_KIN"/>
    <property type="match status" value="1"/>
</dbReference>
<dbReference type="EMBL" id="JELY01000835">
    <property type="protein sequence ID" value="KYF57942.1"/>
    <property type="molecule type" value="Genomic_DNA"/>
</dbReference>
<keyword evidence="4" id="KW-0808">Transferase</keyword>
<feature type="region of interest" description="Disordered" evidence="10">
    <location>
        <begin position="274"/>
        <end position="294"/>
    </location>
</feature>
<organism evidence="12 13">
    <name type="scientific">Sorangium cellulosum</name>
    <name type="common">Polyangium cellulosum</name>
    <dbReference type="NCBI Taxonomy" id="56"/>
    <lineage>
        <taxon>Bacteria</taxon>
        <taxon>Pseudomonadati</taxon>
        <taxon>Myxococcota</taxon>
        <taxon>Polyangia</taxon>
        <taxon>Polyangiales</taxon>
        <taxon>Polyangiaceae</taxon>
        <taxon>Sorangium</taxon>
    </lineage>
</organism>
<dbReference type="GO" id="GO:0005524">
    <property type="term" value="F:ATP binding"/>
    <property type="evidence" value="ECO:0007669"/>
    <property type="project" value="UniProtKB-KW"/>
</dbReference>
<protein>
    <recommendedName>
        <fullName evidence="2">histidine kinase</fullName>
        <ecNumber evidence="2">2.7.13.3</ecNumber>
    </recommendedName>
</protein>
<dbReference type="InterPro" id="IPR004358">
    <property type="entry name" value="Sig_transdc_His_kin-like_C"/>
</dbReference>
<keyword evidence="9" id="KW-0175">Coiled coil</keyword>
<keyword evidence="5" id="KW-0547">Nucleotide-binding</keyword>
<dbReference type="InterPro" id="IPR005467">
    <property type="entry name" value="His_kinase_dom"/>
</dbReference>
<dbReference type="EC" id="2.7.13.3" evidence="2"/>
<evidence type="ECO:0000256" key="9">
    <source>
        <dbReference type="SAM" id="Coils"/>
    </source>
</evidence>
<evidence type="ECO:0000313" key="12">
    <source>
        <dbReference type="EMBL" id="KYF57942.1"/>
    </source>
</evidence>
<dbReference type="InterPro" id="IPR029016">
    <property type="entry name" value="GAF-like_dom_sf"/>
</dbReference>
<name>A0A150PQK0_SORCE</name>
<dbReference type="SMART" id="SM00388">
    <property type="entry name" value="HisKA"/>
    <property type="match status" value="1"/>
</dbReference>
<dbReference type="Pfam" id="PF00512">
    <property type="entry name" value="HisKA"/>
    <property type="match status" value="1"/>
</dbReference>
<evidence type="ECO:0000256" key="5">
    <source>
        <dbReference type="ARBA" id="ARBA00022741"/>
    </source>
</evidence>
<comment type="caution">
    <text evidence="12">The sequence shown here is derived from an EMBL/GenBank/DDBJ whole genome shotgun (WGS) entry which is preliminary data.</text>
</comment>
<feature type="compositionally biased region" description="Low complexity" evidence="10">
    <location>
        <begin position="627"/>
        <end position="642"/>
    </location>
</feature>
<dbReference type="GO" id="GO:0000155">
    <property type="term" value="F:phosphorelay sensor kinase activity"/>
    <property type="evidence" value="ECO:0007669"/>
    <property type="project" value="InterPro"/>
</dbReference>
<dbReference type="Gene3D" id="1.10.287.130">
    <property type="match status" value="1"/>
</dbReference>
<dbReference type="Pfam" id="PF13185">
    <property type="entry name" value="GAF_2"/>
    <property type="match status" value="1"/>
</dbReference>
<keyword evidence="7" id="KW-0067">ATP-binding</keyword>
<dbReference type="AlphaFoldDB" id="A0A150PQK0"/>
<evidence type="ECO:0000256" key="3">
    <source>
        <dbReference type="ARBA" id="ARBA00022553"/>
    </source>
</evidence>
<evidence type="ECO:0000256" key="2">
    <source>
        <dbReference type="ARBA" id="ARBA00012438"/>
    </source>
</evidence>
<dbReference type="SMART" id="SM00065">
    <property type="entry name" value="GAF"/>
    <property type="match status" value="2"/>
</dbReference>
<keyword evidence="6 12" id="KW-0418">Kinase</keyword>
<feature type="region of interest" description="Disordered" evidence="10">
    <location>
        <begin position="624"/>
        <end position="699"/>
    </location>
</feature>
<accession>A0A150PQK0</accession>
<dbReference type="SUPFAM" id="SSF55781">
    <property type="entry name" value="GAF domain-like"/>
    <property type="match status" value="2"/>
</dbReference>
<dbReference type="PRINTS" id="PR00344">
    <property type="entry name" value="BCTRLSENSOR"/>
</dbReference>
<dbReference type="Pfam" id="PF01590">
    <property type="entry name" value="GAF"/>
    <property type="match status" value="1"/>
</dbReference>
<dbReference type="InterPro" id="IPR003594">
    <property type="entry name" value="HATPase_dom"/>
</dbReference>
<dbReference type="InterPro" id="IPR036097">
    <property type="entry name" value="HisK_dim/P_sf"/>
</dbReference>
<dbReference type="SMART" id="SM00387">
    <property type="entry name" value="HATPase_c"/>
    <property type="match status" value="1"/>
</dbReference>
<dbReference type="InterPro" id="IPR003661">
    <property type="entry name" value="HisK_dim/P_dom"/>
</dbReference>
<reference evidence="12 13" key="1">
    <citation type="submission" date="2014-02" db="EMBL/GenBank/DDBJ databases">
        <title>The small core and large imbalanced accessory genome model reveals a collaborative survival strategy of Sorangium cellulosum strains in nature.</title>
        <authorList>
            <person name="Han K."/>
            <person name="Peng R."/>
            <person name="Blom J."/>
            <person name="Li Y.-Z."/>
        </authorList>
    </citation>
    <scope>NUCLEOTIDE SEQUENCE [LARGE SCALE GENOMIC DNA]</scope>
    <source>
        <strain evidence="12 13">So0157-25</strain>
    </source>
</reference>
<dbReference type="PANTHER" id="PTHR43065:SF10">
    <property type="entry name" value="PEROXIDE STRESS-ACTIVATED HISTIDINE KINASE MAK3"/>
    <property type="match status" value="1"/>
</dbReference>
<gene>
    <name evidence="12" type="ORF">BE08_42100</name>
</gene>
<evidence type="ECO:0000256" key="6">
    <source>
        <dbReference type="ARBA" id="ARBA00022777"/>
    </source>
</evidence>
<evidence type="ECO:0000256" key="1">
    <source>
        <dbReference type="ARBA" id="ARBA00000085"/>
    </source>
</evidence>
<dbReference type="SUPFAM" id="SSF55874">
    <property type="entry name" value="ATPase domain of HSP90 chaperone/DNA topoisomerase II/histidine kinase"/>
    <property type="match status" value="1"/>
</dbReference>
<sequence length="699" mass="75560">MTAKAEQRTKALQARVDELEARLAQAEKSVQALRDVGLALGSTLDLDQLLALILNKITELLDADRATLYLLDEQRQRLFSRIVIGEEARAIELPVGAGIAGHVAKVGRAVRVKDAYRDRRFSRDWDDVTGYRTRSILAAPMKNHVGRTIGVIQVLNKHGEGEFSVHDEELLSALATQAAVSIDNSRLFLSVIQKNTQLVETKEQLEHRVSDLKLLFELESAMGRATTMEDLARAVITSAGRACEARAGAMLVDEFEGGLVLYFFDLAAFEEGNPPPRSAASGDEPEGVVDGSPPRLEVKRIAMRRGEGIVGRAMVHNEAVWFSGEGDGDGGDSPLSPRLAQLLGAELKTAIAVPLEGEDAVPIGAMALYNSRKLHGFSKDDRALLRLVSANASTALRLFRSRLEREQSERLTTIGRLLSGVMHDMRTPLTVISGYVQLMAGAPDAATREEHARLILKQFDVLSAMQREVLEFARGERSILVRKVYLTKFFGDIEKQLEQELAGTGVTLTLLLEDRGTARFDEAKMTRLLHNLVRNAVDAMRPGGGRVTIRAYRDGGDLAISVADTGKGIPKEVQGRLFQSFVTSGKRGGTGLGLAIVKKIVDEHAGTIEVESSNKGAKFTIRLPQESASSRSSTAAAADAQARLGSTDGEPATRPSATAAPVVHEGTPRHEGAPRRKPASSAPPANERGRRSSSSGSDA</sequence>
<feature type="domain" description="Histidine kinase" evidence="11">
    <location>
        <begin position="420"/>
        <end position="627"/>
    </location>
</feature>